<keyword evidence="1" id="KW-0233">DNA recombination</keyword>
<keyword evidence="4" id="KW-1185">Reference proteome</keyword>
<proteinExistence type="predicted"/>
<name>A0A388TDP0_TERA1</name>
<dbReference type="InterPro" id="IPR002104">
    <property type="entry name" value="Integrase_catalytic"/>
</dbReference>
<dbReference type="GO" id="GO:0015074">
    <property type="term" value="P:DNA integration"/>
    <property type="evidence" value="ECO:0007669"/>
    <property type="project" value="InterPro"/>
</dbReference>
<dbReference type="EMBL" id="BGZN01000152">
    <property type="protein sequence ID" value="GBR75077.1"/>
    <property type="molecule type" value="Genomic_DNA"/>
</dbReference>
<dbReference type="InterPro" id="IPR013762">
    <property type="entry name" value="Integrase-like_cat_sf"/>
</dbReference>
<dbReference type="Proteomes" id="UP000269352">
    <property type="component" value="Unassembled WGS sequence"/>
</dbReference>
<dbReference type="InterPro" id="IPR011010">
    <property type="entry name" value="DNA_brk_join_enz"/>
</dbReference>
<dbReference type="GO" id="GO:0006310">
    <property type="term" value="P:DNA recombination"/>
    <property type="evidence" value="ECO:0007669"/>
    <property type="project" value="UniProtKB-KW"/>
</dbReference>
<evidence type="ECO:0000259" key="2">
    <source>
        <dbReference type="PROSITE" id="PS51898"/>
    </source>
</evidence>
<dbReference type="GO" id="GO:0003677">
    <property type="term" value="F:DNA binding"/>
    <property type="evidence" value="ECO:0007669"/>
    <property type="project" value="InterPro"/>
</dbReference>
<dbReference type="PANTHER" id="PTHR30349">
    <property type="entry name" value="PHAGE INTEGRASE-RELATED"/>
    <property type="match status" value="1"/>
</dbReference>
<protein>
    <submittedName>
        <fullName evidence="3">Integrase XerC super family</fullName>
    </submittedName>
</protein>
<dbReference type="PROSITE" id="PS51898">
    <property type="entry name" value="TYR_RECOMBINASE"/>
    <property type="match status" value="1"/>
</dbReference>
<comment type="caution">
    <text evidence="3">The sequence shown here is derived from an EMBL/GenBank/DDBJ whole genome shotgun (WGS) entry which is preliminary data.</text>
</comment>
<dbReference type="AlphaFoldDB" id="A0A388TDP0"/>
<sequence length="196" mass="21813">GLSGNIWNIKIIPERKIPKHLSLQETNKLLGGICGEDIFTLRDKAMYELIYAAGLKTGEAMSLRSGDINFTAQTVKVNGHTAFFGDAAASALYKYTLRRAELLPENNLLFVNSAGKRLSRQRYCTRLKCYAVKAGISEDKATPQALRNSLAVHLLDNGADMKSVQNIMRYKQPWHIFRYAEMTPSFLMGVKGLAVA</sequence>
<dbReference type="Gene3D" id="1.10.443.10">
    <property type="entry name" value="Intergrase catalytic core"/>
    <property type="match status" value="1"/>
</dbReference>
<evidence type="ECO:0000313" key="3">
    <source>
        <dbReference type="EMBL" id="GBR75077.1"/>
    </source>
</evidence>
<dbReference type="SUPFAM" id="SSF56349">
    <property type="entry name" value="DNA breaking-rejoining enzymes"/>
    <property type="match status" value="1"/>
</dbReference>
<dbReference type="Pfam" id="PF00589">
    <property type="entry name" value="Phage_integrase"/>
    <property type="match status" value="1"/>
</dbReference>
<gene>
    <name evidence="3" type="ORF">NO1_2138</name>
</gene>
<dbReference type="InterPro" id="IPR050090">
    <property type="entry name" value="Tyrosine_recombinase_XerCD"/>
</dbReference>
<feature type="non-terminal residue" evidence="3">
    <location>
        <position position="1"/>
    </location>
</feature>
<dbReference type="PANTHER" id="PTHR30349:SF81">
    <property type="entry name" value="TYROSINE RECOMBINASE XERC"/>
    <property type="match status" value="1"/>
</dbReference>
<reference evidence="3 4" key="1">
    <citation type="journal article" date="2019" name="ISME J.">
        <title>Genome analyses of uncultured TG2/ZB3 bacteria in 'Margulisbacteria' specifically attached to ectosymbiotic spirochetes of protists in the termite gut.</title>
        <authorList>
            <person name="Utami Y.D."/>
            <person name="Kuwahara H."/>
            <person name="Igai K."/>
            <person name="Murakami T."/>
            <person name="Sugaya K."/>
            <person name="Morikawa T."/>
            <person name="Nagura Y."/>
            <person name="Yuki M."/>
            <person name="Deevong P."/>
            <person name="Inoue T."/>
            <person name="Kihara K."/>
            <person name="Lo N."/>
            <person name="Yamada A."/>
            <person name="Ohkuma M."/>
            <person name="Hongoh Y."/>
        </authorList>
    </citation>
    <scope>NUCLEOTIDE SEQUENCE [LARGE SCALE GENOMIC DNA]</scope>
    <source>
        <strain evidence="3">NkOx7-01</strain>
    </source>
</reference>
<evidence type="ECO:0000256" key="1">
    <source>
        <dbReference type="ARBA" id="ARBA00023172"/>
    </source>
</evidence>
<accession>A0A388TDP0</accession>
<evidence type="ECO:0000313" key="4">
    <source>
        <dbReference type="Proteomes" id="UP000269352"/>
    </source>
</evidence>
<organism evidence="3 4">
    <name type="scientific">Termititenax aidoneus</name>
    <dbReference type="NCBI Taxonomy" id="2218524"/>
    <lineage>
        <taxon>Bacteria</taxon>
        <taxon>Bacillati</taxon>
        <taxon>Candidatus Margulisiibacteriota</taxon>
        <taxon>Candidatus Termititenacia</taxon>
        <taxon>Candidatus Termititenacales</taxon>
        <taxon>Candidatus Termititenacaceae</taxon>
        <taxon>Candidatus Termititenax</taxon>
    </lineage>
</organism>
<feature type="domain" description="Tyr recombinase" evidence="2">
    <location>
        <begin position="16"/>
        <end position="192"/>
    </location>
</feature>